<gene>
    <name evidence="1" type="ORF">AMC99_01853</name>
</gene>
<keyword evidence="2" id="KW-1185">Reference proteome</keyword>
<dbReference type="Proteomes" id="UP000057938">
    <property type="component" value="Chromosome"/>
</dbReference>
<evidence type="ECO:0000313" key="2">
    <source>
        <dbReference type="Proteomes" id="UP000057938"/>
    </source>
</evidence>
<name>A0A0M4LVG9_9SPHN</name>
<organism evidence="1 2">
    <name type="scientific">Altererythrobacter epoxidivorans</name>
    <dbReference type="NCBI Taxonomy" id="361183"/>
    <lineage>
        <taxon>Bacteria</taxon>
        <taxon>Pseudomonadati</taxon>
        <taxon>Pseudomonadota</taxon>
        <taxon>Alphaproteobacteria</taxon>
        <taxon>Sphingomonadales</taxon>
        <taxon>Erythrobacteraceae</taxon>
        <taxon>Altererythrobacter</taxon>
    </lineage>
</organism>
<reference evidence="1 2" key="1">
    <citation type="submission" date="2015-09" db="EMBL/GenBank/DDBJ databases">
        <title>Complete genome sequence of a benzo[a]pyrene-degrading bacterium Altererythrobacter epoxidivorans CGMCC 1.7731T.</title>
        <authorList>
            <person name="Li Z."/>
            <person name="Cheng H."/>
            <person name="Huo Y."/>
            <person name="Xu X."/>
        </authorList>
    </citation>
    <scope>NUCLEOTIDE SEQUENCE [LARGE SCALE GENOMIC DNA]</scope>
    <source>
        <strain evidence="1 2">CGMCC 1.7731</strain>
    </source>
</reference>
<dbReference type="KEGG" id="aep:AMC99_01853"/>
<proteinExistence type="predicted"/>
<accession>A0A0M4LVG9</accession>
<protein>
    <submittedName>
        <fullName evidence="1">Membrane protein</fullName>
    </submittedName>
</protein>
<sequence length="71" mass="7584">MLAQALVEGDARSEIARARDGAETRSATLLFVPISHFKLLSGAERRQAGTGYIATGTLIFKENRLAFGASC</sequence>
<dbReference type="EMBL" id="CP012669">
    <property type="protein sequence ID" value="ALE17141.1"/>
    <property type="molecule type" value="Genomic_DNA"/>
</dbReference>
<dbReference type="AlphaFoldDB" id="A0A0M4LVG9"/>
<evidence type="ECO:0000313" key="1">
    <source>
        <dbReference type="EMBL" id="ALE17141.1"/>
    </source>
</evidence>